<evidence type="ECO:0000256" key="5">
    <source>
        <dbReference type="ARBA" id="ARBA00023008"/>
    </source>
</evidence>
<dbReference type="GO" id="GO:0005507">
    <property type="term" value="F:copper ion binding"/>
    <property type="evidence" value="ECO:0007669"/>
    <property type="project" value="InterPro"/>
</dbReference>
<keyword evidence="4" id="KW-0574">Periplasm</keyword>
<feature type="chain" id="PRO_5026156920" evidence="6">
    <location>
        <begin position="23"/>
        <end position="126"/>
    </location>
</feature>
<comment type="caution">
    <text evidence="8">The sequence shown here is derived from an EMBL/GenBank/DDBJ whole genome shotgun (WGS) entry which is preliminary data.</text>
</comment>
<evidence type="ECO:0000256" key="1">
    <source>
        <dbReference type="ARBA" id="ARBA00004418"/>
    </source>
</evidence>
<accession>A0A6I4J280</accession>
<dbReference type="AlphaFoldDB" id="A0A6I4J280"/>
<evidence type="ECO:0000256" key="6">
    <source>
        <dbReference type="SAM" id="SignalP"/>
    </source>
</evidence>
<gene>
    <name evidence="8" type="primary">copC</name>
    <name evidence="8" type="ORF">GON01_12715</name>
</gene>
<sequence length="126" mass="13217">MLRRLTILSALIAAGVALPAQAHTKLVASTPAANATVGKTTKIMLTFNEKVLSQFAGASLVMTGMPGMANHAPMKMTGVSSQMGSDGKSMTLLLQRPLAAGTYRVDWHAAGADTHRMEGNFTFAVK</sequence>
<comment type="similarity">
    <text evidence="2">Belongs to the CopC family.</text>
</comment>
<evidence type="ECO:0000256" key="3">
    <source>
        <dbReference type="ARBA" id="ARBA00022729"/>
    </source>
</evidence>
<dbReference type="Pfam" id="PF04234">
    <property type="entry name" value="CopC"/>
    <property type="match status" value="1"/>
</dbReference>
<evidence type="ECO:0000256" key="4">
    <source>
        <dbReference type="ARBA" id="ARBA00022764"/>
    </source>
</evidence>
<dbReference type="InterPro" id="IPR047685">
    <property type="entry name" value="CopC-like"/>
</dbReference>
<dbReference type="RefSeq" id="WP_157027749.1">
    <property type="nucleotide sequence ID" value="NZ_WQMS01000014.1"/>
</dbReference>
<dbReference type="GO" id="GO:0042597">
    <property type="term" value="C:periplasmic space"/>
    <property type="evidence" value="ECO:0007669"/>
    <property type="project" value="UniProtKB-SubCell"/>
</dbReference>
<feature type="signal peptide" evidence="6">
    <location>
        <begin position="1"/>
        <end position="22"/>
    </location>
</feature>
<dbReference type="InterPro" id="IPR014755">
    <property type="entry name" value="Cu-Rt/internalin_Ig-like"/>
</dbReference>
<protein>
    <submittedName>
        <fullName evidence="8">Copper homeostasis periplasmic binding protein CopC</fullName>
    </submittedName>
</protein>
<organism evidence="8 9">
    <name type="scientific">Sphingomonas horti</name>
    <dbReference type="NCBI Taxonomy" id="2682842"/>
    <lineage>
        <taxon>Bacteria</taxon>
        <taxon>Pseudomonadati</taxon>
        <taxon>Pseudomonadota</taxon>
        <taxon>Alphaproteobacteria</taxon>
        <taxon>Sphingomonadales</taxon>
        <taxon>Sphingomonadaceae</taxon>
        <taxon>Sphingomonas</taxon>
    </lineage>
</organism>
<dbReference type="SUPFAM" id="SSF81296">
    <property type="entry name" value="E set domains"/>
    <property type="match status" value="1"/>
</dbReference>
<dbReference type="NCBIfam" id="NF033814">
    <property type="entry name" value="copper_CopC"/>
    <property type="match status" value="1"/>
</dbReference>
<dbReference type="EMBL" id="WQMS01000014">
    <property type="protein sequence ID" value="MVO78792.1"/>
    <property type="molecule type" value="Genomic_DNA"/>
</dbReference>
<proteinExistence type="inferred from homology"/>
<dbReference type="InterPro" id="IPR014756">
    <property type="entry name" value="Ig_E-set"/>
</dbReference>
<name>A0A6I4J280_9SPHN</name>
<dbReference type="InterPro" id="IPR007348">
    <property type="entry name" value="CopC_dom"/>
</dbReference>
<feature type="domain" description="CopC" evidence="7">
    <location>
        <begin position="23"/>
        <end position="125"/>
    </location>
</feature>
<evidence type="ECO:0000313" key="9">
    <source>
        <dbReference type="Proteomes" id="UP000441389"/>
    </source>
</evidence>
<dbReference type="GO" id="GO:0046688">
    <property type="term" value="P:response to copper ion"/>
    <property type="evidence" value="ECO:0007669"/>
    <property type="project" value="InterPro"/>
</dbReference>
<keyword evidence="3 6" id="KW-0732">Signal</keyword>
<evidence type="ECO:0000256" key="2">
    <source>
        <dbReference type="ARBA" id="ARBA00010509"/>
    </source>
</evidence>
<dbReference type="Proteomes" id="UP000441389">
    <property type="component" value="Unassembled WGS sequence"/>
</dbReference>
<keyword evidence="5" id="KW-0186">Copper</keyword>
<evidence type="ECO:0000259" key="7">
    <source>
        <dbReference type="Pfam" id="PF04234"/>
    </source>
</evidence>
<dbReference type="Gene3D" id="2.60.40.1220">
    <property type="match status" value="1"/>
</dbReference>
<reference evidence="8 9" key="1">
    <citation type="submission" date="2019-12" db="EMBL/GenBank/DDBJ databases">
        <authorList>
            <person name="Huq M.A."/>
        </authorList>
    </citation>
    <scope>NUCLEOTIDE SEQUENCE [LARGE SCALE GENOMIC DNA]</scope>
    <source>
        <strain evidence="8 9">MAH-20</strain>
    </source>
</reference>
<comment type="subcellular location">
    <subcellularLocation>
        <location evidence="1">Periplasm</location>
    </subcellularLocation>
</comment>
<keyword evidence="9" id="KW-1185">Reference proteome</keyword>
<evidence type="ECO:0000313" key="8">
    <source>
        <dbReference type="EMBL" id="MVO78792.1"/>
    </source>
</evidence>